<organism evidence="1 2">
    <name type="scientific">Pistacia integerrima</name>
    <dbReference type="NCBI Taxonomy" id="434235"/>
    <lineage>
        <taxon>Eukaryota</taxon>
        <taxon>Viridiplantae</taxon>
        <taxon>Streptophyta</taxon>
        <taxon>Embryophyta</taxon>
        <taxon>Tracheophyta</taxon>
        <taxon>Spermatophyta</taxon>
        <taxon>Magnoliopsida</taxon>
        <taxon>eudicotyledons</taxon>
        <taxon>Gunneridae</taxon>
        <taxon>Pentapetalae</taxon>
        <taxon>rosids</taxon>
        <taxon>malvids</taxon>
        <taxon>Sapindales</taxon>
        <taxon>Anacardiaceae</taxon>
        <taxon>Pistacia</taxon>
    </lineage>
</organism>
<dbReference type="Proteomes" id="UP001163603">
    <property type="component" value="Chromosome 4"/>
</dbReference>
<gene>
    <name evidence="1" type="ORF">Pint_19188</name>
</gene>
<dbReference type="EMBL" id="CM047739">
    <property type="protein sequence ID" value="KAJ0042105.1"/>
    <property type="molecule type" value="Genomic_DNA"/>
</dbReference>
<keyword evidence="2" id="KW-1185">Reference proteome</keyword>
<accession>A0ACC0YWV8</accession>
<comment type="caution">
    <text evidence="1">The sequence shown here is derived from an EMBL/GenBank/DDBJ whole genome shotgun (WGS) entry which is preliminary data.</text>
</comment>
<reference evidence="2" key="1">
    <citation type="journal article" date="2023" name="G3 (Bethesda)">
        <title>Genome assembly and association tests identify interacting loci associated with vigor, precocity, and sex in interspecific pistachio rootstocks.</title>
        <authorList>
            <person name="Palmer W."/>
            <person name="Jacygrad E."/>
            <person name="Sagayaradj S."/>
            <person name="Cavanaugh K."/>
            <person name="Han R."/>
            <person name="Bertier L."/>
            <person name="Beede B."/>
            <person name="Kafkas S."/>
            <person name="Golino D."/>
            <person name="Preece J."/>
            <person name="Michelmore R."/>
        </authorList>
    </citation>
    <scope>NUCLEOTIDE SEQUENCE [LARGE SCALE GENOMIC DNA]</scope>
</reference>
<name>A0ACC0YWV8_9ROSI</name>
<evidence type="ECO:0000313" key="1">
    <source>
        <dbReference type="EMBL" id="KAJ0042105.1"/>
    </source>
</evidence>
<proteinExistence type="predicted"/>
<evidence type="ECO:0000313" key="2">
    <source>
        <dbReference type="Proteomes" id="UP001163603"/>
    </source>
</evidence>
<protein>
    <submittedName>
        <fullName evidence="1">Uncharacterized protein</fullName>
    </submittedName>
</protein>
<sequence length="60" mass="6354">MIPWTTAARGLSDSCKDSENSGCGSGGGSDSGSDYYQDNKNYWNSILNLVNSSPSNSPLF</sequence>